<name>A0A415U1B9_9FIRM</name>
<evidence type="ECO:0000313" key="2">
    <source>
        <dbReference type="Proteomes" id="UP000283700"/>
    </source>
</evidence>
<evidence type="ECO:0000313" key="1">
    <source>
        <dbReference type="EMBL" id="RHN11824.1"/>
    </source>
</evidence>
<reference evidence="1 2" key="1">
    <citation type="submission" date="2018-08" db="EMBL/GenBank/DDBJ databases">
        <title>A genome reference for cultivated species of the human gut microbiota.</title>
        <authorList>
            <person name="Zou Y."/>
            <person name="Xue W."/>
            <person name="Luo G."/>
        </authorList>
    </citation>
    <scope>NUCLEOTIDE SEQUENCE [LARGE SCALE GENOMIC DNA]</scope>
    <source>
        <strain evidence="1 2">AF31-17AC</strain>
    </source>
</reference>
<proteinExistence type="predicted"/>
<sequence length="60" mass="6644">MELSALKVGKPRPTPVVRGGITKRAKETDKVTVVQTSSEPVNLEIVKYMIDHTRILVISL</sequence>
<comment type="caution">
    <text evidence="1">The sequence shown here is derived from an EMBL/GenBank/DDBJ whole genome shotgun (WGS) entry which is preliminary data.</text>
</comment>
<gene>
    <name evidence="1" type="ORF">DWZ29_10760</name>
</gene>
<dbReference type="Proteomes" id="UP000283700">
    <property type="component" value="Unassembled WGS sequence"/>
</dbReference>
<accession>A0A415U1B9</accession>
<protein>
    <submittedName>
        <fullName evidence="1">Uncharacterized protein</fullName>
    </submittedName>
</protein>
<dbReference type="AlphaFoldDB" id="A0A415U1B9"/>
<dbReference type="EMBL" id="QRQO01000031">
    <property type="protein sequence ID" value="RHN11824.1"/>
    <property type="molecule type" value="Genomic_DNA"/>
</dbReference>
<organism evidence="1 2">
    <name type="scientific">Anaerobutyricum hallii</name>
    <dbReference type="NCBI Taxonomy" id="39488"/>
    <lineage>
        <taxon>Bacteria</taxon>
        <taxon>Bacillati</taxon>
        <taxon>Bacillota</taxon>
        <taxon>Clostridia</taxon>
        <taxon>Lachnospirales</taxon>
        <taxon>Lachnospiraceae</taxon>
        <taxon>Anaerobutyricum</taxon>
    </lineage>
</organism>